<evidence type="ECO:0000256" key="4">
    <source>
        <dbReference type="SAM" id="MobiDB-lite"/>
    </source>
</evidence>
<reference evidence="6 7" key="1">
    <citation type="submission" date="2019-10" db="EMBL/GenBank/DDBJ databases">
        <title>Alkaliphilus serpentinus sp. nov. and Alkaliphilus pronyensis sp. nov., two novel anaerobic alkaliphilic species isolated from the serpentinized-hosted hydrothermal field of the Prony Bay (New Caledonia).</title>
        <authorList>
            <person name="Postec A."/>
        </authorList>
    </citation>
    <scope>NUCLEOTIDE SEQUENCE [LARGE SCALE GENOMIC DNA]</scope>
    <source>
        <strain evidence="6 7">LacT</strain>
    </source>
</reference>
<dbReference type="CDD" id="cd07045">
    <property type="entry name" value="BMC_CcmK_like"/>
    <property type="match status" value="1"/>
</dbReference>
<evidence type="ECO:0000259" key="5">
    <source>
        <dbReference type="PROSITE" id="PS51930"/>
    </source>
</evidence>
<dbReference type="InterPro" id="IPR050575">
    <property type="entry name" value="BMC_shell"/>
</dbReference>
<dbReference type="PANTHER" id="PTHR33941">
    <property type="entry name" value="PROPANEDIOL UTILIZATION PROTEIN PDUA"/>
    <property type="match status" value="1"/>
</dbReference>
<sequence length="194" mass="21238">MKNQAIGLIETYGYVAAIEAADACVKAANVSLIHCERVKGGLVTIKITGDVGAVEAAIKAGAAAAERVGRLLSKHVIPRPAFDLEKFFCIRTDEKEKTFHHTKKKPIKDTENTSTKGDHPLIKKVDNKPRKEEITKANDGDKTEKELKGMKVVELRSLARLLEGITLDKTEIKFARKPELIDAILAFYKGGSNG</sequence>
<dbReference type="SMART" id="SM00877">
    <property type="entry name" value="BMC"/>
    <property type="match status" value="1"/>
</dbReference>
<proteinExistence type="inferred from homology"/>
<feature type="domain" description="BMC" evidence="5">
    <location>
        <begin position="5"/>
        <end position="89"/>
    </location>
</feature>
<dbReference type="Proteomes" id="UP000465601">
    <property type="component" value="Unassembled WGS sequence"/>
</dbReference>
<dbReference type="PROSITE" id="PS51930">
    <property type="entry name" value="BMC_2"/>
    <property type="match status" value="1"/>
</dbReference>
<evidence type="ECO:0000256" key="3">
    <source>
        <dbReference type="PROSITE-ProRule" id="PRU01278"/>
    </source>
</evidence>
<dbReference type="Gene3D" id="3.30.70.1710">
    <property type="match status" value="1"/>
</dbReference>
<comment type="subcellular location">
    <subcellularLocation>
        <location evidence="1">Bacterial microcompartment</location>
    </subcellularLocation>
</comment>
<comment type="similarity">
    <text evidence="3">Belongs to the bacterial microcompartments protein family.</text>
</comment>
<dbReference type="EMBL" id="WBZB01000063">
    <property type="protein sequence ID" value="KAB3525620.1"/>
    <property type="molecule type" value="Genomic_DNA"/>
</dbReference>
<dbReference type="OrthoDB" id="9812608at2"/>
<dbReference type="InterPro" id="IPR044872">
    <property type="entry name" value="CcmK/CsoS1_BMC"/>
</dbReference>
<dbReference type="Pfam" id="PF00936">
    <property type="entry name" value="BMC"/>
    <property type="match status" value="1"/>
</dbReference>
<evidence type="ECO:0000256" key="2">
    <source>
        <dbReference type="ARBA" id="ARBA00024446"/>
    </source>
</evidence>
<evidence type="ECO:0000256" key="1">
    <source>
        <dbReference type="ARBA" id="ARBA00024322"/>
    </source>
</evidence>
<feature type="region of interest" description="Disordered" evidence="4">
    <location>
        <begin position="100"/>
        <end position="123"/>
    </location>
</feature>
<accession>A0A833HLD1</accession>
<protein>
    <submittedName>
        <fullName evidence="6">BMC domain-containing protein</fullName>
    </submittedName>
</protein>
<dbReference type="InterPro" id="IPR037233">
    <property type="entry name" value="CcmK-like_sf"/>
</dbReference>
<organism evidence="6 7">
    <name type="scientific">Alkaliphilus serpentinus</name>
    <dbReference type="NCBI Taxonomy" id="1482731"/>
    <lineage>
        <taxon>Bacteria</taxon>
        <taxon>Bacillati</taxon>
        <taxon>Bacillota</taxon>
        <taxon>Clostridia</taxon>
        <taxon>Peptostreptococcales</taxon>
        <taxon>Natronincolaceae</taxon>
        <taxon>Alkaliphilus</taxon>
    </lineage>
</organism>
<comment type="caution">
    <text evidence="6">The sequence shown here is derived from an EMBL/GenBank/DDBJ whole genome shotgun (WGS) entry which is preliminary data.</text>
</comment>
<dbReference type="AlphaFoldDB" id="A0A833HLD1"/>
<keyword evidence="2" id="KW-1283">Bacterial microcompartment</keyword>
<dbReference type="SUPFAM" id="SSF143414">
    <property type="entry name" value="CcmK-like"/>
    <property type="match status" value="1"/>
</dbReference>
<gene>
    <name evidence="6" type="ORF">F8153_15020</name>
</gene>
<evidence type="ECO:0000313" key="6">
    <source>
        <dbReference type="EMBL" id="KAB3525620.1"/>
    </source>
</evidence>
<dbReference type="InterPro" id="IPR000249">
    <property type="entry name" value="BMC_dom"/>
</dbReference>
<keyword evidence="7" id="KW-1185">Reference proteome</keyword>
<name>A0A833HLD1_9FIRM</name>
<dbReference type="GO" id="GO:0031469">
    <property type="term" value="C:bacterial microcompartment"/>
    <property type="evidence" value="ECO:0007669"/>
    <property type="project" value="UniProtKB-SubCell"/>
</dbReference>
<dbReference type="PANTHER" id="PTHR33941:SF11">
    <property type="entry name" value="BACTERIAL MICROCOMPARTMENT SHELL PROTEIN PDUJ"/>
    <property type="match status" value="1"/>
</dbReference>
<feature type="compositionally biased region" description="Basic and acidic residues" evidence="4">
    <location>
        <begin position="107"/>
        <end position="123"/>
    </location>
</feature>
<evidence type="ECO:0000313" key="7">
    <source>
        <dbReference type="Proteomes" id="UP000465601"/>
    </source>
</evidence>